<dbReference type="Proteomes" id="UP000046392">
    <property type="component" value="Unplaced"/>
</dbReference>
<dbReference type="InterPro" id="IPR036397">
    <property type="entry name" value="RNaseH_sf"/>
</dbReference>
<dbReference type="SUPFAM" id="SSF56672">
    <property type="entry name" value="DNA/RNA polymerases"/>
    <property type="match status" value="1"/>
</dbReference>
<dbReference type="Gene3D" id="1.10.340.70">
    <property type="match status" value="1"/>
</dbReference>
<evidence type="ECO:0000259" key="12">
    <source>
        <dbReference type="PROSITE" id="PS50994"/>
    </source>
</evidence>
<evidence type="ECO:0000256" key="4">
    <source>
        <dbReference type="ARBA" id="ARBA00022722"/>
    </source>
</evidence>
<keyword evidence="8" id="KW-0862">Zinc</keyword>
<dbReference type="GO" id="GO:0004519">
    <property type="term" value="F:endonuclease activity"/>
    <property type="evidence" value="ECO:0007669"/>
    <property type="project" value="UniProtKB-KW"/>
</dbReference>
<dbReference type="GO" id="GO:0003964">
    <property type="term" value="F:RNA-directed DNA polymerase activity"/>
    <property type="evidence" value="ECO:0007669"/>
    <property type="project" value="UniProtKB-EC"/>
</dbReference>
<accession>A0A0N5BXW2</accession>
<dbReference type="InterPro" id="IPR050951">
    <property type="entry name" value="Retrovirus_Pol_polyprotein"/>
</dbReference>
<dbReference type="WBParaSite" id="SPAL_0001062500.1">
    <property type="protein sequence ID" value="SPAL_0001062500.1"/>
    <property type="gene ID" value="SPAL_0001062500"/>
</dbReference>
<dbReference type="GO" id="GO:0003677">
    <property type="term" value="F:DNA binding"/>
    <property type="evidence" value="ECO:0007669"/>
    <property type="project" value="UniProtKB-KW"/>
</dbReference>
<dbReference type="GO" id="GO:0004190">
    <property type="term" value="F:aspartic-type endopeptidase activity"/>
    <property type="evidence" value="ECO:0007669"/>
    <property type="project" value="UniProtKB-KW"/>
</dbReference>
<keyword evidence="2" id="KW-0808">Transferase</keyword>
<feature type="compositionally biased region" description="Polar residues" evidence="9">
    <location>
        <begin position="85"/>
        <end position="98"/>
    </location>
</feature>
<keyword evidence="7" id="KW-0695">RNA-directed DNA polymerase</keyword>
<dbReference type="Pfam" id="PF00078">
    <property type="entry name" value="RVT_1"/>
    <property type="match status" value="1"/>
</dbReference>
<evidence type="ECO:0000256" key="2">
    <source>
        <dbReference type="ARBA" id="ARBA00022679"/>
    </source>
</evidence>
<dbReference type="InterPro" id="IPR041373">
    <property type="entry name" value="RT_RNaseH"/>
</dbReference>
<feature type="compositionally biased region" description="Basic residues" evidence="9">
    <location>
        <begin position="1066"/>
        <end position="1075"/>
    </location>
</feature>
<evidence type="ECO:0000313" key="13">
    <source>
        <dbReference type="Proteomes" id="UP000046392"/>
    </source>
</evidence>
<feature type="region of interest" description="Disordered" evidence="9">
    <location>
        <begin position="35"/>
        <end position="104"/>
    </location>
</feature>
<evidence type="ECO:0000256" key="1">
    <source>
        <dbReference type="ARBA" id="ARBA00012493"/>
    </source>
</evidence>
<evidence type="ECO:0000256" key="5">
    <source>
        <dbReference type="ARBA" id="ARBA00022759"/>
    </source>
</evidence>
<keyword evidence="5" id="KW-0255">Endonuclease</keyword>
<keyword evidence="13" id="KW-1185">Reference proteome</keyword>
<feature type="region of interest" description="Disordered" evidence="9">
    <location>
        <begin position="402"/>
        <end position="431"/>
    </location>
</feature>
<dbReference type="InterPro" id="IPR036875">
    <property type="entry name" value="Znf_CCHC_sf"/>
</dbReference>
<dbReference type="Pfam" id="PF00665">
    <property type="entry name" value="rve"/>
    <property type="match status" value="1"/>
</dbReference>
<dbReference type="Pfam" id="PF17917">
    <property type="entry name" value="RT_RNaseH"/>
    <property type="match status" value="1"/>
</dbReference>
<dbReference type="SMART" id="SM00343">
    <property type="entry name" value="ZnF_C2HC"/>
    <property type="match status" value="1"/>
</dbReference>
<dbReference type="InterPro" id="IPR041588">
    <property type="entry name" value="Integrase_H2C2"/>
</dbReference>
<protein>
    <recommendedName>
        <fullName evidence="1">RNA-directed DNA polymerase</fullName>
        <ecNumber evidence="1">2.7.7.49</ecNumber>
    </recommendedName>
</protein>
<organism evidence="13 14">
    <name type="scientific">Strongyloides papillosus</name>
    <name type="common">Intestinal threadworm</name>
    <dbReference type="NCBI Taxonomy" id="174720"/>
    <lineage>
        <taxon>Eukaryota</taxon>
        <taxon>Metazoa</taxon>
        <taxon>Ecdysozoa</taxon>
        <taxon>Nematoda</taxon>
        <taxon>Chromadorea</taxon>
        <taxon>Rhabditida</taxon>
        <taxon>Tylenchina</taxon>
        <taxon>Panagrolaimomorpha</taxon>
        <taxon>Strongyloidoidea</taxon>
        <taxon>Strongyloididae</taxon>
        <taxon>Strongyloides</taxon>
    </lineage>
</organism>
<evidence type="ECO:0000256" key="7">
    <source>
        <dbReference type="ARBA" id="ARBA00022918"/>
    </source>
</evidence>
<dbReference type="Gene3D" id="3.10.10.10">
    <property type="entry name" value="HIV Type 1 Reverse Transcriptase, subunit A, domain 1"/>
    <property type="match status" value="1"/>
</dbReference>
<sequence length="1527" mass="173628">MQRRYQTRNPRGTSDIGAKDNLTVEEQYKAIVSSAVKSVKSVNRKSSTSGRASLSVNSGTTSVNTSVTASETTSDTISTDISESRTAPSENKSYTSENQSDKSKYISENSVIITEGSTAKNLINMSVIGNENGSNQNPDLGRLENMLRQLTESMNTMNIQMTERITQMGQEINDLRQANGVNIRPPPESVIPKFTIKEDFTSWEKKFKTYCSRYNIHGEELRVTLLLLMDSQVTNHLVINKIFDEEYEAISEFLTEHYTCTKDADAAAEDLEVLVSRRLKKFDDLDTIAQKIHDLVEKAYPEEGQRSKRNRKIECLGKILPSSIETIYCSSEKPTYDRAISKAKILWSKSFNQENHGRNTSRIGNQTSYKVHGSHNNGSNYSSVKCNYCKEPGHIKFNCPKRRKPFTPHNKNSPQSNFIKSLERPAESPRLKRIPEVMKEPEEVKIQDNLDKIRKEDNLLSPLVTINGVRTVAIADTGANCVVLSPKLASRLNLKSDNSSKVQTLQGIHNVREVNTDLNIKISGKNILVKDNIYISEKDFMNNRYQCIIGYNVLSKIEGSIDLKSGEFTFKEDEINVPQANLTLGGEDKSVNVQEFIEEIKQKYPLCYARHEYDIGPGLITTGEFQTYDKEPDRFPIYPVPLSEKADTNEIIQRWVESGLLEPTNSNLLHPIMLLNKKDENDVTRKRFIADVRMGNSVTIPVRYKSPTIQEILSTIGNFDYVSKIDLKSAFFQISIPEKSRPLFAIRTDIGNFQFTRLVQGGINSSALFQKEMDKIFMELKPNIQIYVDDILLFSKGSVETHKKLIEKFCSICNHWQLKISLEKSTFFATETKFLGYKISKLGAQPSEENISSILHRSVPKTKKAGLSFLQALNYFRHCIPNYAADTAILYEKFSGRDAKIELTKEELEKYNHLRETLAKIPTLYHPDPSREFILTTDASNEAIGSVLSQLDENNVERPIGYHSAKLKKTKRGRGSTHLELYAISKSLRFFKFLLTGAKLLIRTDHKPLESIMKSNSDKKFVDLIEDIMQYDCKISYIPGSGNSFADFLSRLNHDNAQVNNVEVKRKRGRPRKHPVTVNADTPNPVQDQDKDNYRPEEKKDNNKIKPTIQPADPVIEKLSGSAQLPFLAIPTELNIQEAQKNDIRCQEALKEGQIDGLKVFQDSSGLVKVSKKGENNEDVELILIPDSCVKEIFKLAHDFNSHFSFMKTKEILNRQLYIPSIAKKLNTYLNNCEICKRRNVTTALKLPMKTIPTAYPMSELSMDIMGPIHLAGSKGQKYVLNVIDNGSRYIFPTALKTQQHEEVIDVLTNEIFLKYGFPNVIRSDNATNFKSNTLVTYLQKLNIKVENSTPYYSQSNSPCERSLRTIQAGINKLINMTGKEWDTYLPFIAYSYNTSYVESLGSTPFELMFFRKAPTCLDLFLRTYTPAIVDTDLTQYEIMEKAAVAREIAAETYSEYRTDKNKKMKHSKIKLYQPGEEIFLKNKTRRHKFADNYIGPFKVIEDMGTKVKYKSNAGRTLIASKCNIRS</sequence>
<keyword evidence="8" id="KW-0863">Zinc-finger</keyword>
<dbReference type="Gene3D" id="3.30.420.10">
    <property type="entry name" value="Ribonuclease H-like superfamily/Ribonuclease H"/>
    <property type="match status" value="1"/>
</dbReference>
<dbReference type="PANTHER" id="PTHR37984:SF5">
    <property type="entry name" value="PROTEIN NYNRIN-LIKE"/>
    <property type="match status" value="1"/>
</dbReference>
<dbReference type="GO" id="GO:0008270">
    <property type="term" value="F:zinc ion binding"/>
    <property type="evidence" value="ECO:0007669"/>
    <property type="project" value="UniProtKB-KW"/>
</dbReference>
<keyword evidence="6" id="KW-0378">Hydrolase</keyword>
<dbReference type="SUPFAM" id="SSF57756">
    <property type="entry name" value="Retrovirus zinc finger-like domains"/>
    <property type="match status" value="1"/>
</dbReference>
<evidence type="ECO:0000256" key="3">
    <source>
        <dbReference type="ARBA" id="ARBA00022695"/>
    </source>
</evidence>
<dbReference type="InterPro" id="IPR001878">
    <property type="entry name" value="Znf_CCHC"/>
</dbReference>
<evidence type="ECO:0000256" key="9">
    <source>
        <dbReference type="SAM" id="MobiDB-lite"/>
    </source>
</evidence>
<dbReference type="InterPro" id="IPR043502">
    <property type="entry name" value="DNA/RNA_pol_sf"/>
</dbReference>
<dbReference type="InterPro" id="IPR001584">
    <property type="entry name" value="Integrase_cat-core"/>
</dbReference>
<feature type="compositionally biased region" description="Basic and acidic residues" evidence="9">
    <location>
        <begin position="421"/>
        <end position="431"/>
    </location>
</feature>
<keyword evidence="3" id="KW-0548">Nucleotidyltransferase</keyword>
<feature type="domain" description="CCHC-type" evidence="10">
    <location>
        <begin position="385"/>
        <end position="401"/>
    </location>
</feature>
<feature type="domain" description="Reverse transcriptase" evidence="11">
    <location>
        <begin position="657"/>
        <end position="839"/>
    </location>
</feature>
<dbReference type="GO" id="GO:0006508">
    <property type="term" value="P:proteolysis"/>
    <property type="evidence" value="ECO:0007669"/>
    <property type="project" value="UniProtKB-KW"/>
</dbReference>
<dbReference type="CDD" id="cd00303">
    <property type="entry name" value="retropepsin_like"/>
    <property type="match status" value="1"/>
</dbReference>
<dbReference type="PROSITE" id="PS50158">
    <property type="entry name" value="ZF_CCHC"/>
    <property type="match status" value="1"/>
</dbReference>
<dbReference type="PROSITE" id="PS50994">
    <property type="entry name" value="INTEGRASE"/>
    <property type="match status" value="1"/>
</dbReference>
<dbReference type="GO" id="GO:0019899">
    <property type="term" value="F:enzyme binding"/>
    <property type="evidence" value="ECO:0007669"/>
    <property type="project" value="UniProtKB-ARBA"/>
</dbReference>
<dbReference type="SUPFAM" id="SSF50630">
    <property type="entry name" value="Acid proteases"/>
    <property type="match status" value="1"/>
</dbReference>
<evidence type="ECO:0000256" key="6">
    <source>
        <dbReference type="ARBA" id="ARBA00022801"/>
    </source>
</evidence>
<dbReference type="Gene3D" id="4.10.60.10">
    <property type="entry name" value="Zinc finger, CCHC-type"/>
    <property type="match status" value="1"/>
</dbReference>
<dbReference type="Gene3D" id="2.40.70.10">
    <property type="entry name" value="Acid Proteases"/>
    <property type="match status" value="1"/>
</dbReference>
<evidence type="ECO:0000259" key="10">
    <source>
        <dbReference type="PROSITE" id="PS50158"/>
    </source>
</evidence>
<dbReference type="PROSITE" id="PS50878">
    <property type="entry name" value="RT_POL"/>
    <property type="match status" value="1"/>
</dbReference>
<dbReference type="InterPro" id="IPR000477">
    <property type="entry name" value="RT_dom"/>
</dbReference>
<dbReference type="EC" id="2.7.7.49" evidence="1"/>
<name>A0A0N5BXW2_STREA</name>
<reference evidence="14" key="1">
    <citation type="submission" date="2017-02" db="UniProtKB">
        <authorList>
            <consortium name="WormBaseParasite"/>
        </authorList>
    </citation>
    <scope>IDENTIFICATION</scope>
</reference>
<feature type="region of interest" description="Disordered" evidence="9">
    <location>
        <begin position="1066"/>
        <end position="1108"/>
    </location>
</feature>
<dbReference type="Pfam" id="PF13975">
    <property type="entry name" value="gag-asp_proteas"/>
    <property type="match status" value="1"/>
</dbReference>
<dbReference type="STRING" id="174720.A0A0N5BXW2"/>
<dbReference type="InterPro" id="IPR043128">
    <property type="entry name" value="Rev_trsase/Diguanyl_cyclase"/>
</dbReference>
<dbReference type="InterPro" id="IPR021109">
    <property type="entry name" value="Peptidase_aspartic_dom_sf"/>
</dbReference>
<evidence type="ECO:0000259" key="11">
    <source>
        <dbReference type="PROSITE" id="PS50878"/>
    </source>
</evidence>
<feature type="compositionally biased region" description="Basic and acidic residues" evidence="9">
    <location>
        <begin position="1088"/>
        <end position="1104"/>
    </location>
</feature>
<dbReference type="GO" id="GO:0042575">
    <property type="term" value="C:DNA polymerase complex"/>
    <property type="evidence" value="ECO:0007669"/>
    <property type="project" value="UniProtKB-ARBA"/>
</dbReference>
<keyword evidence="4" id="KW-0540">Nuclease</keyword>
<dbReference type="Gene3D" id="3.30.70.270">
    <property type="match status" value="2"/>
</dbReference>
<proteinExistence type="predicted"/>
<dbReference type="SUPFAM" id="SSF53098">
    <property type="entry name" value="Ribonuclease H-like"/>
    <property type="match status" value="1"/>
</dbReference>
<dbReference type="CDD" id="cd09274">
    <property type="entry name" value="RNase_HI_RT_Ty3"/>
    <property type="match status" value="1"/>
</dbReference>
<dbReference type="PANTHER" id="PTHR37984">
    <property type="entry name" value="PROTEIN CBG26694"/>
    <property type="match status" value="1"/>
</dbReference>
<feature type="compositionally biased region" description="Polar residues" evidence="9">
    <location>
        <begin position="409"/>
        <end position="419"/>
    </location>
</feature>
<dbReference type="Pfam" id="PF17921">
    <property type="entry name" value="Integrase_H2C2"/>
    <property type="match status" value="1"/>
</dbReference>
<evidence type="ECO:0000256" key="8">
    <source>
        <dbReference type="PROSITE-ProRule" id="PRU00047"/>
    </source>
</evidence>
<feature type="compositionally biased region" description="Low complexity" evidence="9">
    <location>
        <begin position="35"/>
        <end position="81"/>
    </location>
</feature>
<feature type="domain" description="Integrase catalytic" evidence="12">
    <location>
        <begin position="1249"/>
        <end position="1413"/>
    </location>
</feature>
<dbReference type="GO" id="GO:0015074">
    <property type="term" value="P:DNA integration"/>
    <property type="evidence" value="ECO:0007669"/>
    <property type="project" value="InterPro"/>
</dbReference>
<dbReference type="CDD" id="cd01647">
    <property type="entry name" value="RT_LTR"/>
    <property type="match status" value="1"/>
</dbReference>
<keyword evidence="8" id="KW-0479">Metal-binding</keyword>
<evidence type="ECO:0000313" key="14">
    <source>
        <dbReference type="WBParaSite" id="SPAL_0001062500.1"/>
    </source>
</evidence>
<dbReference type="InterPro" id="IPR012337">
    <property type="entry name" value="RNaseH-like_sf"/>
</dbReference>
<feature type="region of interest" description="Disordered" evidence="9">
    <location>
        <begin position="1"/>
        <end position="21"/>
    </location>
</feature>